<feature type="region of interest" description="Disordered" evidence="1">
    <location>
        <begin position="780"/>
        <end position="829"/>
    </location>
</feature>
<sequence>MRPSKPFQTMCRLLILLTMSVVMAISVPLMALADEAAQATGPVSHNAIVLVLDNSGSMSGTKAQKLEEAAQQFSKKILEADPRSQIAIVSFGSDVVVLPFTSDLSELESFVENDMNDWGSTDVTSALEYAHSTALLLQDTGLDQYAKSIVTMSDGMPDSSSTAIAQAETMFPSYNMYSVGFMATSASEINFLKAIQNSGYFEADDLDALIEKFVEIAEELLNPVQIALSHTPIQTASPDQGASYRLSATITNPNSKAVQNLTADLALPGEATLQSGESHQELGALLTGQSVTLSWDITVSPSAVGEITYSVTAGGSNIVNLTQSEKIVLELTGSDDNQFVFGTDNWSFANSSTYFGSTYYLNSADYNALLSGLSNSEKQNIKNSVNAQWGGSCYGFAASSILSKMDVINPLLRQPGASSLYDMTASKDVQSYINYYMFTQMLEPIRADRADFVSLTDVEKVNLLKERVSAVATGGSPVLLGFNLDFDYLGQNAGHAIVGDRYDSGRYTLDSGTYDGRVRYYDSNDPDGRNHYIYVNTETGAWDIPDYGETNSASSSADLTRANNDLALMNTKDIETSVENYKAILRATSETNFTNAVLRFKNMIYSFFDIVSGKTDLAHWFDDQSGSGSPLSVVLPDNNGDYTISSPDGYGYSLQYADMLLSVDADSADSASFTRSGSVSLEGNDGAYSLQATSDDAQGELYTFGVRGSSSGNVALIKTAEGYVAKADSLDGAVVTAEGDNTSKELPIEGERDELLITSDGTDVTASADEDGDGAFETVVASTSDDSQTPPPSTPGGTDPSDDNGASQPNKDADPSKGSDKGSGGTPNTGDTSIAFAPIITAVGVIACAIGAVIHTVLGCGKDGRGGPVNS</sequence>
<evidence type="ECO:0000313" key="5">
    <source>
        <dbReference type="EMBL" id="HJF45418.1"/>
    </source>
</evidence>
<organism evidence="5 6">
    <name type="scientific">Thermophilibacter provencensis</name>
    <dbReference type="NCBI Taxonomy" id="1852386"/>
    <lineage>
        <taxon>Bacteria</taxon>
        <taxon>Bacillati</taxon>
        <taxon>Actinomycetota</taxon>
        <taxon>Coriobacteriia</taxon>
        <taxon>Coriobacteriales</taxon>
        <taxon>Atopobiaceae</taxon>
        <taxon>Thermophilibacter</taxon>
    </lineage>
</organism>
<accession>A0A921GHS4</accession>
<dbReference type="AlphaFoldDB" id="A0A921GHS4"/>
<keyword evidence="2" id="KW-0472">Membrane</keyword>
<dbReference type="PROSITE" id="PS50234">
    <property type="entry name" value="VWFA"/>
    <property type="match status" value="1"/>
</dbReference>
<dbReference type="EMBL" id="DYWQ01000094">
    <property type="protein sequence ID" value="HJF45418.1"/>
    <property type="molecule type" value="Genomic_DNA"/>
</dbReference>
<feature type="compositionally biased region" description="Basic and acidic residues" evidence="1">
    <location>
        <begin position="811"/>
        <end position="820"/>
    </location>
</feature>
<evidence type="ECO:0000256" key="3">
    <source>
        <dbReference type="SAM" id="SignalP"/>
    </source>
</evidence>
<proteinExistence type="predicted"/>
<keyword evidence="3" id="KW-0732">Signal</keyword>
<evidence type="ECO:0000259" key="4">
    <source>
        <dbReference type="PROSITE" id="PS50234"/>
    </source>
</evidence>
<dbReference type="Proteomes" id="UP000697330">
    <property type="component" value="Unassembled WGS sequence"/>
</dbReference>
<name>A0A921GHS4_9ACTN</name>
<dbReference type="SMART" id="SM00327">
    <property type="entry name" value="VWA"/>
    <property type="match status" value="1"/>
</dbReference>
<reference evidence="5" key="2">
    <citation type="submission" date="2021-09" db="EMBL/GenBank/DDBJ databases">
        <authorList>
            <person name="Gilroy R."/>
        </authorList>
    </citation>
    <scope>NUCLEOTIDE SEQUENCE</scope>
    <source>
        <strain evidence="5">CHK124-7917</strain>
    </source>
</reference>
<feature type="chain" id="PRO_5037380008" evidence="3">
    <location>
        <begin position="34"/>
        <end position="871"/>
    </location>
</feature>
<dbReference type="SUPFAM" id="SSF53300">
    <property type="entry name" value="vWA-like"/>
    <property type="match status" value="1"/>
</dbReference>
<keyword evidence="2" id="KW-0812">Transmembrane</keyword>
<gene>
    <name evidence="5" type="ORF">K8U72_06500</name>
</gene>
<feature type="signal peptide" evidence="3">
    <location>
        <begin position="1"/>
        <end position="33"/>
    </location>
</feature>
<dbReference type="CDD" id="cd00198">
    <property type="entry name" value="vWFA"/>
    <property type="match status" value="1"/>
</dbReference>
<dbReference type="RefSeq" id="WP_274959192.1">
    <property type="nucleotide sequence ID" value="NZ_DYWQ01000094.1"/>
</dbReference>
<dbReference type="InterPro" id="IPR036465">
    <property type="entry name" value="vWFA_dom_sf"/>
</dbReference>
<dbReference type="Gene3D" id="3.40.50.410">
    <property type="entry name" value="von Willebrand factor, type A domain"/>
    <property type="match status" value="1"/>
</dbReference>
<protein>
    <submittedName>
        <fullName evidence="5">VWA domain-containing protein</fullName>
    </submittedName>
</protein>
<evidence type="ECO:0000256" key="1">
    <source>
        <dbReference type="SAM" id="MobiDB-lite"/>
    </source>
</evidence>
<comment type="caution">
    <text evidence="5">The sequence shown here is derived from an EMBL/GenBank/DDBJ whole genome shotgun (WGS) entry which is preliminary data.</text>
</comment>
<keyword evidence="2" id="KW-1133">Transmembrane helix</keyword>
<evidence type="ECO:0000256" key="2">
    <source>
        <dbReference type="SAM" id="Phobius"/>
    </source>
</evidence>
<reference evidence="5" key="1">
    <citation type="journal article" date="2021" name="PeerJ">
        <title>Extensive microbial diversity within the chicken gut microbiome revealed by metagenomics and culture.</title>
        <authorList>
            <person name="Gilroy R."/>
            <person name="Ravi A."/>
            <person name="Getino M."/>
            <person name="Pursley I."/>
            <person name="Horton D.L."/>
            <person name="Alikhan N.F."/>
            <person name="Baker D."/>
            <person name="Gharbi K."/>
            <person name="Hall N."/>
            <person name="Watson M."/>
            <person name="Adriaenssens E.M."/>
            <person name="Foster-Nyarko E."/>
            <person name="Jarju S."/>
            <person name="Secka A."/>
            <person name="Antonio M."/>
            <person name="Oren A."/>
            <person name="Chaudhuri R.R."/>
            <person name="La Ragione R."/>
            <person name="Hildebrand F."/>
            <person name="Pallen M.J."/>
        </authorList>
    </citation>
    <scope>NUCLEOTIDE SEQUENCE</scope>
    <source>
        <strain evidence="5">CHK124-7917</strain>
    </source>
</reference>
<evidence type="ECO:0000313" key="6">
    <source>
        <dbReference type="Proteomes" id="UP000697330"/>
    </source>
</evidence>
<feature type="domain" description="VWFA" evidence="4">
    <location>
        <begin position="47"/>
        <end position="220"/>
    </location>
</feature>
<feature type="transmembrane region" description="Helical" evidence="2">
    <location>
        <begin position="835"/>
        <end position="858"/>
    </location>
</feature>
<dbReference type="Pfam" id="PF13519">
    <property type="entry name" value="VWA_2"/>
    <property type="match status" value="1"/>
</dbReference>
<dbReference type="InterPro" id="IPR002035">
    <property type="entry name" value="VWF_A"/>
</dbReference>